<dbReference type="Gene3D" id="3.30.300.30">
    <property type="match status" value="1"/>
</dbReference>
<evidence type="ECO:0000313" key="4">
    <source>
        <dbReference type="EMBL" id="MBK4738499.1"/>
    </source>
</evidence>
<dbReference type="GO" id="GO:0016405">
    <property type="term" value="F:CoA-ligase activity"/>
    <property type="evidence" value="ECO:0007669"/>
    <property type="project" value="InterPro"/>
</dbReference>
<dbReference type="AlphaFoldDB" id="A0A934SZF5"/>
<organism evidence="4 5">
    <name type="scientific">Noviherbaspirillum pedocola</name>
    <dbReference type="NCBI Taxonomy" id="2801341"/>
    <lineage>
        <taxon>Bacteria</taxon>
        <taxon>Pseudomonadati</taxon>
        <taxon>Pseudomonadota</taxon>
        <taxon>Betaproteobacteria</taxon>
        <taxon>Burkholderiales</taxon>
        <taxon>Oxalobacteraceae</taxon>
        <taxon>Noviherbaspirillum</taxon>
    </lineage>
</organism>
<protein>
    <submittedName>
        <fullName evidence="4">Benzoate-CoA ligase family protein</fullName>
    </submittedName>
</protein>
<dbReference type="CDD" id="cd05959">
    <property type="entry name" value="BCL_4HBCL"/>
    <property type="match status" value="1"/>
</dbReference>
<dbReference type="Gene3D" id="2.30.38.10">
    <property type="entry name" value="Luciferase, Domain 3"/>
    <property type="match status" value="1"/>
</dbReference>
<evidence type="ECO:0000313" key="5">
    <source>
        <dbReference type="Proteomes" id="UP000622890"/>
    </source>
</evidence>
<dbReference type="Gene3D" id="3.40.50.980">
    <property type="match status" value="1"/>
</dbReference>
<dbReference type="GO" id="GO:0005524">
    <property type="term" value="F:ATP binding"/>
    <property type="evidence" value="ECO:0007669"/>
    <property type="project" value="InterPro"/>
</dbReference>
<dbReference type="GO" id="GO:0044550">
    <property type="term" value="P:secondary metabolite biosynthetic process"/>
    <property type="evidence" value="ECO:0007669"/>
    <property type="project" value="TreeGrafter"/>
</dbReference>
<dbReference type="Proteomes" id="UP000622890">
    <property type="component" value="Unassembled WGS sequence"/>
</dbReference>
<evidence type="ECO:0000256" key="1">
    <source>
        <dbReference type="ARBA" id="ARBA00022598"/>
    </source>
</evidence>
<dbReference type="NCBIfam" id="TIGR02262">
    <property type="entry name" value="benz_CoA_lig"/>
    <property type="match status" value="1"/>
</dbReference>
<dbReference type="SUPFAM" id="SSF56801">
    <property type="entry name" value="Acetyl-CoA synthetase-like"/>
    <property type="match status" value="1"/>
</dbReference>
<feature type="domain" description="AMP-dependent synthetase/ligase" evidence="2">
    <location>
        <begin position="22"/>
        <end position="382"/>
    </location>
</feature>
<dbReference type="EMBL" id="JAEPBG010000022">
    <property type="protein sequence ID" value="MBK4738499.1"/>
    <property type="molecule type" value="Genomic_DNA"/>
</dbReference>
<proteinExistence type="predicted"/>
<sequence length="521" mass="57314">METEVKSPPERFNFARHIFDVNRSRPDKTAYIDDREAISYAELELRARRFAAGLLEQGLRPEERVLLVMHDTADMPVAMLGAMFAGIVPVPVNTLLPMEDYAYMLAHSGARAVVVSAPLADCIGQALAHSGSRARMIVSSDIDALPEGAKNFHALLQASPLPEDGNADTHRNAFAFWLYSSGSTGKPKGTVHTHANLYWTATLYGQPVLGVREDDVVFSAAKLFFAYGLGNAFTFPLSVGATTVLMAERPTPQAVFQRLVRHKPTVFAGVPTLYVSMLASNDLPARADTALRICASAGEMLPREVGERFKSHFGADILDGIGSTEMLHIFLSNRSGDIRYGTTGRPVEGYDVALRDEEGKTVPTGEVGDLYIRGPSAALMYWTNREKSQATFQGEWLKSGDKYLKDRDGYYTYAGRSDDMLKVSGQYVSPVEVESALVEHPAVLECAVVGRPDADGLVKTMAYVVLRNNQQGDDELRAELKSFVKSRLTPHKYPREFVFVPDLPKTATGKIQRFKLRAIGQ</sequence>
<evidence type="ECO:0000259" key="3">
    <source>
        <dbReference type="Pfam" id="PF13193"/>
    </source>
</evidence>
<reference evidence="4" key="1">
    <citation type="submission" date="2021-01" db="EMBL/GenBank/DDBJ databases">
        <title>Genome sequence of strain Noviherbaspirillum sp. DKR-6.</title>
        <authorList>
            <person name="Chaudhary D.K."/>
        </authorList>
    </citation>
    <scope>NUCLEOTIDE SEQUENCE</scope>
    <source>
        <strain evidence="4">DKR-6</strain>
    </source>
</reference>
<feature type="domain" description="AMP-binding enzyme C-terminal" evidence="3">
    <location>
        <begin position="432"/>
        <end position="510"/>
    </location>
</feature>
<dbReference type="Pfam" id="PF00501">
    <property type="entry name" value="AMP-binding"/>
    <property type="match status" value="1"/>
</dbReference>
<keyword evidence="5" id="KW-1185">Reference proteome</keyword>
<dbReference type="Pfam" id="PF13193">
    <property type="entry name" value="AMP-binding_C"/>
    <property type="match status" value="1"/>
</dbReference>
<accession>A0A934SZF5</accession>
<dbReference type="PANTHER" id="PTHR43352:SF1">
    <property type="entry name" value="ANTHRANILATE--COA LIGASE"/>
    <property type="match status" value="1"/>
</dbReference>
<dbReference type="PANTHER" id="PTHR43352">
    <property type="entry name" value="ACETYL-COA SYNTHETASE"/>
    <property type="match status" value="1"/>
</dbReference>
<evidence type="ECO:0000259" key="2">
    <source>
        <dbReference type="Pfam" id="PF00501"/>
    </source>
</evidence>
<dbReference type="GO" id="GO:0016878">
    <property type="term" value="F:acid-thiol ligase activity"/>
    <property type="evidence" value="ECO:0007669"/>
    <property type="project" value="TreeGrafter"/>
</dbReference>
<dbReference type="Gene3D" id="3.40.50.12820">
    <property type="match status" value="1"/>
</dbReference>
<dbReference type="InterPro" id="IPR000873">
    <property type="entry name" value="AMP-dep_synth/lig_dom"/>
</dbReference>
<dbReference type="RefSeq" id="WP_200597776.1">
    <property type="nucleotide sequence ID" value="NZ_JAEPBG010000022.1"/>
</dbReference>
<gene>
    <name evidence="4" type="ORF">JJB74_28105</name>
</gene>
<comment type="caution">
    <text evidence="4">The sequence shown here is derived from an EMBL/GenBank/DDBJ whole genome shotgun (WGS) entry which is preliminary data.</text>
</comment>
<dbReference type="InterPro" id="IPR011957">
    <property type="entry name" value="Benz_CoA_lig"/>
</dbReference>
<dbReference type="InterPro" id="IPR025110">
    <property type="entry name" value="AMP-bd_C"/>
</dbReference>
<name>A0A934SZF5_9BURK</name>
<dbReference type="InterPro" id="IPR045851">
    <property type="entry name" value="AMP-bd_C_sf"/>
</dbReference>
<keyword evidence="1 4" id="KW-0436">Ligase</keyword>